<evidence type="ECO:0000313" key="1">
    <source>
        <dbReference type="EMBL" id="PIL31966.1"/>
    </source>
</evidence>
<protein>
    <submittedName>
        <fullName evidence="1">Uncharacterized protein</fullName>
    </submittedName>
</protein>
<dbReference type="AlphaFoldDB" id="A0A2G8SDW7"/>
<name>A0A2G8SDW7_9APHY</name>
<evidence type="ECO:0000313" key="2">
    <source>
        <dbReference type="Proteomes" id="UP000230002"/>
    </source>
</evidence>
<organism evidence="1 2">
    <name type="scientific">Ganoderma sinense ZZ0214-1</name>
    <dbReference type="NCBI Taxonomy" id="1077348"/>
    <lineage>
        <taxon>Eukaryota</taxon>
        <taxon>Fungi</taxon>
        <taxon>Dikarya</taxon>
        <taxon>Basidiomycota</taxon>
        <taxon>Agaricomycotina</taxon>
        <taxon>Agaricomycetes</taxon>
        <taxon>Polyporales</taxon>
        <taxon>Polyporaceae</taxon>
        <taxon>Ganoderma</taxon>
    </lineage>
</organism>
<comment type="caution">
    <text evidence="1">The sequence shown here is derived from an EMBL/GenBank/DDBJ whole genome shotgun (WGS) entry which is preliminary data.</text>
</comment>
<sequence length="125" mass="14097">MDDYWPLRHETYEDDLPVIFRGLGIPLGGCTKHLPRECLPGSQPDASQRRALAIWKAWACPPSPSQVVCLGPHDTIRTPRSGVTRVAFYSGVDISSTTRVCFVRTLQCPHQFLETPFFVKTWLTP</sequence>
<keyword evidence="2" id="KW-1185">Reference proteome</keyword>
<gene>
    <name evidence="1" type="ORF">GSI_06670</name>
</gene>
<accession>A0A2G8SDW7</accession>
<proteinExistence type="predicted"/>
<reference evidence="1 2" key="1">
    <citation type="journal article" date="2015" name="Sci. Rep.">
        <title>Chromosome-level genome map provides insights into diverse defense mechanisms in the medicinal fungus Ganoderma sinense.</title>
        <authorList>
            <person name="Zhu Y."/>
            <person name="Xu J."/>
            <person name="Sun C."/>
            <person name="Zhou S."/>
            <person name="Xu H."/>
            <person name="Nelson D.R."/>
            <person name="Qian J."/>
            <person name="Song J."/>
            <person name="Luo H."/>
            <person name="Xiang L."/>
            <person name="Li Y."/>
            <person name="Xu Z."/>
            <person name="Ji A."/>
            <person name="Wang L."/>
            <person name="Lu S."/>
            <person name="Hayward A."/>
            <person name="Sun W."/>
            <person name="Li X."/>
            <person name="Schwartz D.C."/>
            <person name="Wang Y."/>
            <person name="Chen S."/>
        </authorList>
    </citation>
    <scope>NUCLEOTIDE SEQUENCE [LARGE SCALE GENOMIC DNA]</scope>
    <source>
        <strain evidence="1 2">ZZ0214-1</strain>
    </source>
</reference>
<dbReference type="Proteomes" id="UP000230002">
    <property type="component" value="Unassembled WGS sequence"/>
</dbReference>
<dbReference type="EMBL" id="AYKW01000012">
    <property type="protein sequence ID" value="PIL31966.1"/>
    <property type="molecule type" value="Genomic_DNA"/>
</dbReference>